<protein>
    <submittedName>
        <fullName evidence="2">Uncharacterized protein</fullName>
    </submittedName>
</protein>
<accession>A0A8B6H9F9</accession>
<sequence>MNEKQKNRRQRRLEDNSVDYDSESGHESKYNETLCDDLAAWINKYQIKHNAVDDLLKILKKYGHLDIPSTARILLKHVKSKRNIVTELNLE</sequence>
<reference evidence="2" key="1">
    <citation type="submission" date="2018-11" db="EMBL/GenBank/DDBJ databases">
        <authorList>
            <person name="Alioto T."/>
            <person name="Alioto T."/>
        </authorList>
    </citation>
    <scope>NUCLEOTIDE SEQUENCE</scope>
</reference>
<organism evidence="2 3">
    <name type="scientific">Mytilus galloprovincialis</name>
    <name type="common">Mediterranean mussel</name>
    <dbReference type="NCBI Taxonomy" id="29158"/>
    <lineage>
        <taxon>Eukaryota</taxon>
        <taxon>Metazoa</taxon>
        <taxon>Spiralia</taxon>
        <taxon>Lophotrochozoa</taxon>
        <taxon>Mollusca</taxon>
        <taxon>Bivalvia</taxon>
        <taxon>Autobranchia</taxon>
        <taxon>Pteriomorphia</taxon>
        <taxon>Mytilida</taxon>
        <taxon>Mytiloidea</taxon>
        <taxon>Mytilidae</taxon>
        <taxon>Mytilinae</taxon>
        <taxon>Mytilus</taxon>
    </lineage>
</organism>
<dbReference type="EMBL" id="UYJE01009749">
    <property type="protein sequence ID" value="VDI76418.1"/>
    <property type="molecule type" value="Genomic_DNA"/>
</dbReference>
<dbReference type="OrthoDB" id="10028922at2759"/>
<gene>
    <name evidence="2" type="ORF">MGAL_10B084669</name>
</gene>
<feature type="compositionally biased region" description="Basic residues" evidence="1">
    <location>
        <begin position="1"/>
        <end position="11"/>
    </location>
</feature>
<proteinExistence type="predicted"/>
<evidence type="ECO:0000256" key="1">
    <source>
        <dbReference type="SAM" id="MobiDB-lite"/>
    </source>
</evidence>
<name>A0A8B6H9F9_MYTGA</name>
<evidence type="ECO:0000313" key="3">
    <source>
        <dbReference type="Proteomes" id="UP000596742"/>
    </source>
</evidence>
<comment type="caution">
    <text evidence="2">The sequence shown here is derived from an EMBL/GenBank/DDBJ whole genome shotgun (WGS) entry which is preliminary data.</text>
</comment>
<keyword evidence="3" id="KW-1185">Reference proteome</keyword>
<feature type="region of interest" description="Disordered" evidence="1">
    <location>
        <begin position="1"/>
        <end position="28"/>
    </location>
</feature>
<dbReference type="AlphaFoldDB" id="A0A8B6H9F9"/>
<evidence type="ECO:0000313" key="2">
    <source>
        <dbReference type="EMBL" id="VDI76418.1"/>
    </source>
</evidence>
<dbReference type="Proteomes" id="UP000596742">
    <property type="component" value="Unassembled WGS sequence"/>
</dbReference>